<accession>A0A0P8W7N9</accession>
<dbReference type="EMBL" id="LKET01000032">
    <property type="protein sequence ID" value="KPU44062.1"/>
    <property type="molecule type" value="Genomic_DNA"/>
</dbReference>
<dbReference type="OrthoDB" id="9810528at2"/>
<dbReference type="STRING" id="36849.OXPF_22280"/>
<evidence type="ECO:0000313" key="3">
    <source>
        <dbReference type="Proteomes" id="UP000050326"/>
    </source>
</evidence>
<evidence type="ECO:0000313" key="2">
    <source>
        <dbReference type="EMBL" id="KPU44062.1"/>
    </source>
</evidence>
<dbReference type="Proteomes" id="UP000050326">
    <property type="component" value="Unassembled WGS sequence"/>
</dbReference>
<dbReference type="AlphaFoldDB" id="A0A0P8W7N9"/>
<evidence type="ECO:0000259" key="1">
    <source>
        <dbReference type="Pfam" id="PF00882"/>
    </source>
</evidence>
<sequence>MPDIFTHVANGKESIKRLNIMEDGYCIQPQNIFFLGCMGPDIFLYHNFYPWKANRTVNELGDEMHTKNCGDFIVSAFEYIKNEDLDEKEILDDMRVLYFLGYICHYAADRIAHPFVFSRSGVYDENNPDTYKLKHAHKIMELSIDYHLARRLYGLDVNKVKMHELLDVGETMPKGIVYIYRKILNGYFGNIVSKLSGDYINESYRAIKSAWKIFYDPIFIKRYTMKVLGYGDYFYPTNPNLRDYMNEKGRDWPHPCDFRNTSREDFYTIFERTVELAADMLKSAIDYLYKKRDINKFKESIGNFSFLTNTDISQNEQRMICFNNIFD</sequence>
<keyword evidence="3" id="KW-1185">Reference proteome</keyword>
<dbReference type="InterPro" id="IPR029002">
    <property type="entry name" value="PLPC/GPLD1"/>
</dbReference>
<gene>
    <name evidence="2" type="ORF">OXPF_22280</name>
</gene>
<protein>
    <recommendedName>
        <fullName evidence="1">Phospholipase C/D domain-containing protein</fullName>
    </recommendedName>
</protein>
<proteinExistence type="predicted"/>
<dbReference type="Pfam" id="PF00882">
    <property type="entry name" value="Zn_dep_PLPC"/>
    <property type="match status" value="1"/>
</dbReference>
<organism evidence="2 3">
    <name type="scientific">Oxobacter pfennigii</name>
    <dbReference type="NCBI Taxonomy" id="36849"/>
    <lineage>
        <taxon>Bacteria</taxon>
        <taxon>Bacillati</taxon>
        <taxon>Bacillota</taxon>
        <taxon>Clostridia</taxon>
        <taxon>Eubacteriales</taxon>
        <taxon>Clostridiaceae</taxon>
        <taxon>Oxobacter</taxon>
    </lineage>
</organism>
<comment type="caution">
    <text evidence="2">The sequence shown here is derived from an EMBL/GenBank/DDBJ whole genome shotgun (WGS) entry which is preliminary data.</text>
</comment>
<reference evidence="2 3" key="1">
    <citation type="submission" date="2015-09" db="EMBL/GenBank/DDBJ databases">
        <title>Genome sequence of Oxobacter pfennigii DSM 3222.</title>
        <authorList>
            <person name="Poehlein A."/>
            <person name="Bengelsdorf F.R."/>
            <person name="Schiel-Bengelsdorf B."/>
            <person name="Duerre P."/>
            <person name="Daniel R."/>
        </authorList>
    </citation>
    <scope>NUCLEOTIDE SEQUENCE [LARGE SCALE GENOMIC DNA]</scope>
    <source>
        <strain evidence="2 3">DSM 3222</strain>
    </source>
</reference>
<dbReference type="RefSeq" id="WP_054875263.1">
    <property type="nucleotide sequence ID" value="NZ_LKET01000032.1"/>
</dbReference>
<name>A0A0P8W7N9_9CLOT</name>
<feature type="domain" description="Phospholipase C/D" evidence="1">
    <location>
        <begin position="27"/>
        <end position="140"/>
    </location>
</feature>